<dbReference type="PRINTS" id="PR00297">
    <property type="entry name" value="CHAPERONIN10"/>
</dbReference>
<dbReference type="EMBL" id="CACRXK020007800">
    <property type="protein sequence ID" value="CAB4013205.1"/>
    <property type="molecule type" value="Genomic_DNA"/>
</dbReference>
<dbReference type="SUPFAM" id="SSF50129">
    <property type="entry name" value="GroES-like"/>
    <property type="match status" value="1"/>
</dbReference>
<dbReference type="PANTHER" id="PTHR10772">
    <property type="entry name" value="10 KDA HEAT SHOCK PROTEIN"/>
    <property type="match status" value="1"/>
</dbReference>
<dbReference type="GO" id="GO:0005759">
    <property type="term" value="C:mitochondrial matrix"/>
    <property type="evidence" value="ECO:0007669"/>
    <property type="project" value="TreeGrafter"/>
</dbReference>
<keyword evidence="5" id="KW-1185">Reference proteome</keyword>
<dbReference type="AlphaFoldDB" id="A0A7D9IU33"/>
<evidence type="ECO:0000256" key="1">
    <source>
        <dbReference type="ARBA" id="ARBA00006975"/>
    </source>
</evidence>
<accession>A0A7D9IU33</accession>
<dbReference type="InterPro" id="IPR011032">
    <property type="entry name" value="GroES-like_sf"/>
</dbReference>
<dbReference type="GO" id="GO:0051087">
    <property type="term" value="F:protein-folding chaperone binding"/>
    <property type="evidence" value="ECO:0007669"/>
    <property type="project" value="TreeGrafter"/>
</dbReference>
<dbReference type="SMART" id="SM00883">
    <property type="entry name" value="Cpn10"/>
    <property type="match status" value="1"/>
</dbReference>
<sequence length="77" mass="8140">TTKGGVILPEQGLGKILKGTVISTGPGGRDNSGNVIPVSVKEGDQVLLPEYGGAKITLEDKEYHIYRDAEILGIFSE</sequence>
<dbReference type="Gene3D" id="2.30.33.40">
    <property type="entry name" value="GroES chaperonin"/>
    <property type="match status" value="1"/>
</dbReference>
<feature type="non-terminal residue" evidence="4">
    <location>
        <position position="77"/>
    </location>
</feature>
<protein>
    <submittedName>
        <fullName evidence="4">10 kDa heat shock, mitochondrial-like</fullName>
    </submittedName>
</protein>
<dbReference type="OrthoDB" id="184876at2759"/>
<keyword evidence="4" id="KW-0346">Stress response</keyword>
<dbReference type="InterPro" id="IPR037124">
    <property type="entry name" value="Chaperonin_GroES_sf"/>
</dbReference>
<comment type="caution">
    <text evidence="4">The sequence shown here is derived from an EMBL/GenBank/DDBJ whole genome shotgun (WGS) entry which is preliminary data.</text>
</comment>
<keyword evidence="2 3" id="KW-0143">Chaperone</keyword>
<evidence type="ECO:0000256" key="2">
    <source>
        <dbReference type="ARBA" id="ARBA00023186"/>
    </source>
</evidence>
<evidence type="ECO:0000256" key="3">
    <source>
        <dbReference type="RuleBase" id="RU003479"/>
    </source>
</evidence>
<dbReference type="PANTHER" id="PTHR10772:SF0">
    <property type="entry name" value="10 KDA HEAT SHOCK PROTEIN, MITOCHONDRIAL"/>
    <property type="match status" value="1"/>
</dbReference>
<dbReference type="Pfam" id="PF00166">
    <property type="entry name" value="Cpn10"/>
    <property type="match status" value="1"/>
</dbReference>
<dbReference type="Proteomes" id="UP001152795">
    <property type="component" value="Unassembled WGS sequence"/>
</dbReference>
<organism evidence="4 5">
    <name type="scientific">Paramuricea clavata</name>
    <name type="common">Red gorgonian</name>
    <name type="synonym">Violescent sea-whip</name>
    <dbReference type="NCBI Taxonomy" id="317549"/>
    <lineage>
        <taxon>Eukaryota</taxon>
        <taxon>Metazoa</taxon>
        <taxon>Cnidaria</taxon>
        <taxon>Anthozoa</taxon>
        <taxon>Octocorallia</taxon>
        <taxon>Malacalcyonacea</taxon>
        <taxon>Plexauridae</taxon>
        <taxon>Paramuricea</taxon>
    </lineage>
</organism>
<gene>
    <name evidence="4" type="ORF">PACLA_8A088248</name>
</gene>
<dbReference type="GO" id="GO:0005524">
    <property type="term" value="F:ATP binding"/>
    <property type="evidence" value="ECO:0007669"/>
    <property type="project" value="InterPro"/>
</dbReference>
<evidence type="ECO:0000313" key="4">
    <source>
        <dbReference type="EMBL" id="CAB4013205.1"/>
    </source>
</evidence>
<dbReference type="InterPro" id="IPR020818">
    <property type="entry name" value="Chaperonin_GroES"/>
</dbReference>
<dbReference type="GO" id="GO:0051082">
    <property type="term" value="F:unfolded protein binding"/>
    <property type="evidence" value="ECO:0007669"/>
    <property type="project" value="TreeGrafter"/>
</dbReference>
<comment type="similarity">
    <text evidence="1 3">Belongs to the GroES chaperonin family.</text>
</comment>
<evidence type="ECO:0000313" key="5">
    <source>
        <dbReference type="Proteomes" id="UP001152795"/>
    </source>
</evidence>
<dbReference type="GO" id="GO:0046872">
    <property type="term" value="F:metal ion binding"/>
    <property type="evidence" value="ECO:0007669"/>
    <property type="project" value="TreeGrafter"/>
</dbReference>
<name>A0A7D9IU33_PARCT</name>
<reference evidence="4" key="1">
    <citation type="submission" date="2020-04" db="EMBL/GenBank/DDBJ databases">
        <authorList>
            <person name="Alioto T."/>
            <person name="Alioto T."/>
            <person name="Gomez Garrido J."/>
        </authorList>
    </citation>
    <scope>NUCLEOTIDE SEQUENCE</scope>
    <source>
        <strain evidence="4">A484AB</strain>
    </source>
</reference>
<proteinExistence type="inferred from homology"/>
<dbReference type="CDD" id="cd00320">
    <property type="entry name" value="cpn10"/>
    <property type="match status" value="1"/>
</dbReference>
<dbReference type="GO" id="GO:0044183">
    <property type="term" value="F:protein folding chaperone"/>
    <property type="evidence" value="ECO:0007669"/>
    <property type="project" value="InterPro"/>
</dbReference>